<proteinExistence type="predicted"/>
<reference evidence="1" key="1">
    <citation type="submission" date="2017-04" db="EMBL/GenBank/DDBJ databases">
        <authorList>
            <person name="Varghese N."/>
            <person name="Submissions S."/>
        </authorList>
    </citation>
    <scope>NUCLEOTIDE SEQUENCE</scope>
    <source>
        <strain evidence="1">WTE2008</strain>
    </source>
</reference>
<dbReference type="EMBL" id="FWXZ01000003">
    <property type="protein sequence ID" value="SMC63575.1"/>
    <property type="molecule type" value="Genomic_DNA"/>
</dbReference>
<comment type="caution">
    <text evidence="1">The sequence shown here is derived from an EMBL/GenBank/DDBJ whole genome shotgun (WGS) entry which is preliminary data.</text>
</comment>
<evidence type="ECO:0000313" key="2">
    <source>
        <dbReference type="Proteomes" id="UP000192328"/>
    </source>
</evidence>
<evidence type="ECO:0000313" key="1">
    <source>
        <dbReference type="EMBL" id="SMC63575.1"/>
    </source>
</evidence>
<gene>
    <name evidence="1" type="ORF">SAMN06297397_1689</name>
</gene>
<sequence length="251" mass="27547">MTFRVSFCIESGKNKKLCDDSALVGTSIINDETGVLEVNVPTWICLCDGVGGNAGGQEASLFVTQKLSTAAIPTSIEDVKRIAVDINTNLLEQAVNTIDHKTMATTATAICFTYDSVFMFHVGNTRLYSKRGPYIQQITVDQTTYQWLLDRGNIEAAEACNKSEITGAMGGGRADLLNPIVVEQIFERKIPTTIILTTDGVHEFLCQDEIEEVLANDKTMLEKAQMLCKQALEQGSDDDRSVIIIESINRN</sequence>
<protein>
    <submittedName>
        <fullName evidence="1">Serine/threonine protein phosphatase PrpC</fullName>
    </submittedName>
</protein>
<organism evidence="1 2">
    <name type="scientific">Aristaeella lactis</name>
    <dbReference type="NCBI Taxonomy" id="3046383"/>
    <lineage>
        <taxon>Bacteria</taxon>
        <taxon>Bacillati</taxon>
        <taxon>Bacillota</taxon>
        <taxon>Clostridia</taxon>
        <taxon>Eubacteriales</taxon>
        <taxon>Aristaeellaceae</taxon>
        <taxon>Aristaeella</taxon>
    </lineage>
</organism>
<name>A0AC61PLJ6_9FIRM</name>
<dbReference type="Proteomes" id="UP000192328">
    <property type="component" value="Unassembled WGS sequence"/>
</dbReference>
<keyword evidence="2" id="KW-1185">Reference proteome</keyword>
<accession>A0AC61PLJ6</accession>